<feature type="transmembrane region" description="Helical" evidence="5">
    <location>
        <begin position="82"/>
        <end position="101"/>
    </location>
</feature>
<dbReference type="SUPFAM" id="SSF103473">
    <property type="entry name" value="MFS general substrate transporter"/>
    <property type="match status" value="1"/>
</dbReference>
<feature type="transmembrane region" description="Helical" evidence="5">
    <location>
        <begin position="55"/>
        <end position="75"/>
    </location>
</feature>
<dbReference type="InterPro" id="IPR020846">
    <property type="entry name" value="MFS_dom"/>
</dbReference>
<keyword evidence="3 5" id="KW-1133">Transmembrane helix</keyword>
<proteinExistence type="predicted"/>
<evidence type="ECO:0000259" key="6">
    <source>
        <dbReference type="PROSITE" id="PS50850"/>
    </source>
</evidence>
<feature type="transmembrane region" description="Helical" evidence="5">
    <location>
        <begin position="232"/>
        <end position="252"/>
    </location>
</feature>
<keyword evidence="8" id="KW-1185">Reference proteome</keyword>
<dbReference type="PROSITE" id="PS50850">
    <property type="entry name" value="MFS"/>
    <property type="match status" value="1"/>
</dbReference>
<feature type="transmembrane region" description="Helical" evidence="5">
    <location>
        <begin position="322"/>
        <end position="344"/>
    </location>
</feature>
<comment type="caution">
    <text evidence="7">The sequence shown here is derived from an EMBL/GenBank/DDBJ whole genome shotgun (WGS) entry which is preliminary data.</text>
</comment>
<dbReference type="Pfam" id="PF07690">
    <property type="entry name" value="MFS_1"/>
    <property type="match status" value="1"/>
</dbReference>
<dbReference type="PANTHER" id="PTHR23534:SF1">
    <property type="entry name" value="MAJOR FACILITATOR SUPERFAMILY PROTEIN"/>
    <property type="match status" value="1"/>
</dbReference>
<name>A0ABQ0IP75_9ACTN</name>
<evidence type="ECO:0000256" key="1">
    <source>
        <dbReference type="ARBA" id="ARBA00004651"/>
    </source>
</evidence>
<accession>A0ABQ0IP75</accession>
<evidence type="ECO:0000256" key="5">
    <source>
        <dbReference type="SAM" id="Phobius"/>
    </source>
</evidence>
<evidence type="ECO:0000256" key="3">
    <source>
        <dbReference type="ARBA" id="ARBA00022989"/>
    </source>
</evidence>
<feature type="transmembrane region" description="Helical" evidence="5">
    <location>
        <begin position="178"/>
        <end position="197"/>
    </location>
</feature>
<keyword evidence="4 5" id="KW-0472">Membrane</keyword>
<gene>
    <name evidence="7" type="ORF">GP2_034_00210</name>
</gene>
<evidence type="ECO:0000256" key="4">
    <source>
        <dbReference type="ARBA" id="ARBA00023136"/>
    </source>
</evidence>
<dbReference type="Gene3D" id="1.20.1250.20">
    <property type="entry name" value="MFS general substrate transporter like domains"/>
    <property type="match status" value="1"/>
</dbReference>
<dbReference type="EMBL" id="BAOQ01000034">
    <property type="protein sequence ID" value="GAC85366.1"/>
    <property type="molecule type" value="Genomic_DNA"/>
</dbReference>
<feature type="transmembrane region" description="Helical" evidence="5">
    <location>
        <begin position="264"/>
        <end position="289"/>
    </location>
</feature>
<feature type="transmembrane region" description="Helical" evidence="5">
    <location>
        <begin position="382"/>
        <end position="404"/>
    </location>
</feature>
<dbReference type="InterPro" id="IPR011701">
    <property type="entry name" value="MFS"/>
</dbReference>
<feature type="transmembrane region" description="Helical" evidence="5">
    <location>
        <begin position="146"/>
        <end position="166"/>
    </location>
</feature>
<evidence type="ECO:0000313" key="7">
    <source>
        <dbReference type="EMBL" id="GAC85366.1"/>
    </source>
</evidence>
<sequence>MRASTATAGRIAVQRRTVALLCLVQVLAGISMGGALALGAIIGEQLSGSESLAGVPTTVLTLGAAAAGLPLASLASARGRRPALTTGLLIAGTGALLVAFGVDAESFWLMLAGMFALGSGTAVSLQSRFAATDLAAPESRGRDLSLVVWMTMVGAVVGPALVPAGAEVASFLGMADLAGPFLLGACGCACAAAFLFLGLRPDPLLEAGGGVASSSTSSIAAGLAAIVHSPRARAAVAAVVSAHAVMVGVMALTPVHMHHGGASVTVVGLSISAHIAGMYALAPVMGLLADRAGRVPVVLAGQAILVGSCVLGFVFSGSQAGLVAALVLLGIGWSASTVAASTLLTDSIEGSSRAAAQGVSDASMSLAGSAAGALAGVVVGAFGYPVLVLSAAVIAILTAAYVVVDGARGRRAGDVA</sequence>
<feature type="domain" description="Major facilitator superfamily (MFS) profile" evidence="6">
    <location>
        <begin position="17"/>
        <end position="408"/>
    </location>
</feature>
<keyword evidence="2 5" id="KW-0812">Transmembrane</keyword>
<dbReference type="RefSeq" id="WP_006901586.1">
    <property type="nucleotide sequence ID" value="NZ_BAOQ01000034.1"/>
</dbReference>
<dbReference type="InterPro" id="IPR036259">
    <property type="entry name" value="MFS_trans_sf"/>
</dbReference>
<protein>
    <submittedName>
        <fullName evidence="7">Major facilitator superfamily transporter</fullName>
    </submittedName>
</protein>
<feature type="transmembrane region" description="Helical" evidence="5">
    <location>
        <begin position="107"/>
        <end position="125"/>
    </location>
</feature>
<feature type="transmembrane region" description="Helical" evidence="5">
    <location>
        <begin position="295"/>
        <end position="315"/>
    </location>
</feature>
<dbReference type="PANTHER" id="PTHR23534">
    <property type="entry name" value="MFS PERMEASE"/>
    <property type="match status" value="1"/>
</dbReference>
<organism evidence="7 8">
    <name type="scientific">Gordonia paraffinivorans NBRC 108238</name>
    <dbReference type="NCBI Taxonomy" id="1223543"/>
    <lineage>
        <taxon>Bacteria</taxon>
        <taxon>Bacillati</taxon>
        <taxon>Actinomycetota</taxon>
        <taxon>Actinomycetes</taxon>
        <taxon>Mycobacteriales</taxon>
        <taxon>Gordoniaceae</taxon>
        <taxon>Gordonia</taxon>
    </lineage>
</organism>
<evidence type="ECO:0000256" key="2">
    <source>
        <dbReference type="ARBA" id="ARBA00022692"/>
    </source>
</evidence>
<comment type="subcellular location">
    <subcellularLocation>
        <location evidence="1">Cell membrane</location>
        <topology evidence="1">Multi-pass membrane protein</topology>
    </subcellularLocation>
</comment>
<reference evidence="7 8" key="1">
    <citation type="submission" date="2013-02" db="EMBL/GenBank/DDBJ databases">
        <title>Whole genome shotgun sequence of Gordonia paraffinivorans NBRC 108238.</title>
        <authorList>
            <person name="Isaki-Nakamura S."/>
            <person name="Hosoyama A."/>
            <person name="Tsuchikane K."/>
            <person name="Ando Y."/>
            <person name="Baba S."/>
            <person name="Ohji S."/>
            <person name="Hamada M."/>
            <person name="Tamura T."/>
            <person name="Yamazoe A."/>
            <person name="Yamazaki S."/>
            <person name="Fujita N."/>
        </authorList>
    </citation>
    <scope>NUCLEOTIDE SEQUENCE [LARGE SCALE GENOMIC DNA]</scope>
    <source>
        <strain evidence="7 8">NBRC 108238</strain>
    </source>
</reference>
<dbReference type="Proteomes" id="UP000035021">
    <property type="component" value="Unassembled WGS sequence"/>
</dbReference>
<evidence type="ECO:0000313" key="8">
    <source>
        <dbReference type="Proteomes" id="UP000035021"/>
    </source>
</evidence>